<dbReference type="EMBL" id="VSRR010009520">
    <property type="protein sequence ID" value="MPC50458.1"/>
    <property type="molecule type" value="Genomic_DNA"/>
</dbReference>
<organism evidence="1 2">
    <name type="scientific">Portunus trituberculatus</name>
    <name type="common">Swimming crab</name>
    <name type="synonym">Neptunus trituberculatus</name>
    <dbReference type="NCBI Taxonomy" id="210409"/>
    <lineage>
        <taxon>Eukaryota</taxon>
        <taxon>Metazoa</taxon>
        <taxon>Ecdysozoa</taxon>
        <taxon>Arthropoda</taxon>
        <taxon>Crustacea</taxon>
        <taxon>Multicrustacea</taxon>
        <taxon>Malacostraca</taxon>
        <taxon>Eumalacostraca</taxon>
        <taxon>Eucarida</taxon>
        <taxon>Decapoda</taxon>
        <taxon>Pleocyemata</taxon>
        <taxon>Brachyura</taxon>
        <taxon>Eubrachyura</taxon>
        <taxon>Portunoidea</taxon>
        <taxon>Portunidae</taxon>
        <taxon>Portuninae</taxon>
        <taxon>Portunus</taxon>
    </lineage>
</organism>
<name>A0A5B7G009_PORTR</name>
<dbReference type="AlphaFoldDB" id="A0A5B7G009"/>
<protein>
    <submittedName>
        <fullName evidence="1">Uncharacterized protein</fullName>
    </submittedName>
</protein>
<proteinExistence type="predicted"/>
<comment type="caution">
    <text evidence="1">The sequence shown here is derived from an EMBL/GenBank/DDBJ whole genome shotgun (WGS) entry which is preliminary data.</text>
</comment>
<gene>
    <name evidence="1" type="ORF">E2C01_044287</name>
</gene>
<evidence type="ECO:0000313" key="2">
    <source>
        <dbReference type="Proteomes" id="UP000324222"/>
    </source>
</evidence>
<accession>A0A5B7G009</accession>
<reference evidence="1 2" key="1">
    <citation type="submission" date="2019-05" db="EMBL/GenBank/DDBJ databases">
        <title>Another draft genome of Portunus trituberculatus and its Hox gene families provides insights of decapod evolution.</title>
        <authorList>
            <person name="Jeong J.-H."/>
            <person name="Song I."/>
            <person name="Kim S."/>
            <person name="Choi T."/>
            <person name="Kim D."/>
            <person name="Ryu S."/>
            <person name="Kim W."/>
        </authorList>
    </citation>
    <scope>NUCLEOTIDE SEQUENCE [LARGE SCALE GENOMIC DNA]</scope>
    <source>
        <tissue evidence="1">Muscle</tissue>
    </source>
</reference>
<sequence length="90" mass="10016">MWQNFAPVPYGTLRSPPRLCGVPVNLEDAQALVEVWVQHPPAASPLLCVAAQDIQERAVQSRWGRTCALYSNSFPFLSRKPATLLRAEIL</sequence>
<keyword evidence="2" id="KW-1185">Reference proteome</keyword>
<dbReference type="Proteomes" id="UP000324222">
    <property type="component" value="Unassembled WGS sequence"/>
</dbReference>
<evidence type="ECO:0000313" key="1">
    <source>
        <dbReference type="EMBL" id="MPC50458.1"/>
    </source>
</evidence>